<dbReference type="GO" id="GO:0017017">
    <property type="term" value="F:MAP kinase tyrosine/serine/threonine phosphatase activity"/>
    <property type="evidence" value="ECO:0007669"/>
    <property type="project" value="TreeGrafter"/>
</dbReference>
<feature type="domain" description="Tyrosine-protein phosphatase" evidence="6">
    <location>
        <begin position="204"/>
        <end position="445"/>
    </location>
</feature>
<comment type="caution">
    <text evidence="8">The sequence shown here is derived from an EMBL/GenBank/DDBJ whole genome shotgun (WGS) entry which is preliminary data.</text>
</comment>
<dbReference type="PROSITE" id="PS50054">
    <property type="entry name" value="TYR_PHOSPHATASE_DUAL"/>
    <property type="match status" value="1"/>
</dbReference>
<name>A0A8H3QB81_9GLOM</name>
<dbReference type="PROSITE" id="PS00383">
    <property type="entry name" value="TYR_PHOSPHATASE_1"/>
    <property type="match status" value="1"/>
</dbReference>
<organism evidence="8 9">
    <name type="scientific">Rhizophagus clarus</name>
    <dbReference type="NCBI Taxonomy" id="94130"/>
    <lineage>
        <taxon>Eukaryota</taxon>
        <taxon>Fungi</taxon>
        <taxon>Fungi incertae sedis</taxon>
        <taxon>Mucoromycota</taxon>
        <taxon>Glomeromycotina</taxon>
        <taxon>Glomeromycetes</taxon>
        <taxon>Glomerales</taxon>
        <taxon>Glomeraceae</taxon>
        <taxon>Rhizophagus</taxon>
    </lineage>
</organism>
<dbReference type="GO" id="GO:0005737">
    <property type="term" value="C:cytoplasm"/>
    <property type="evidence" value="ECO:0007669"/>
    <property type="project" value="TreeGrafter"/>
</dbReference>
<dbReference type="GO" id="GO:0043409">
    <property type="term" value="P:negative regulation of MAPK cascade"/>
    <property type="evidence" value="ECO:0007669"/>
    <property type="project" value="TreeGrafter"/>
</dbReference>
<feature type="region of interest" description="Disordered" evidence="5">
    <location>
        <begin position="140"/>
        <end position="167"/>
    </location>
</feature>
<evidence type="ECO:0000259" key="7">
    <source>
        <dbReference type="PROSITE" id="PS50056"/>
    </source>
</evidence>
<dbReference type="AlphaFoldDB" id="A0A8H3QB81"/>
<feature type="compositionally biased region" description="Polar residues" evidence="5">
    <location>
        <begin position="141"/>
        <end position="158"/>
    </location>
</feature>
<reference evidence="8" key="1">
    <citation type="submission" date="2019-10" db="EMBL/GenBank/DDBJ databases">
        <title>Conservation and host-specific expression of non-tandemly repeated heterogenous ribosome RNA gene in arbuscular mycorrhizal fungi.</title>
        <authorList>
            <person name="Maeda T."/>
            <person name="Kobayashi Y."/>
            <person name="Nakagawa T."/>
            <person name="Ezawa T."/>
            <person name="Yamaguchi K."/>
            <person name="Bino T."/>
            <person name="Nishimoto Y."/>
            <person name="Shigenobu S."/>
            <person name="Kawaguchi M."/>
        </authorList>
    </citation>
    <scope>NUCLEOTIDE SEQUENCE</scope>
    <source>
        <strain evidence="8">HR1</strain>
    </source>
</reference>
<dbReference type="Gene3D" id="3.90.190.10">
    <property type="entry name" value="Protein tyrosine phosphatase superfamily"/>
    <property type="match status" value="2"/>
</dbReference>
<dbReference type="PANTHER" id="PTHR10159">
    <property type="entry name" value="DUAL SPECIFICITY PROTEIN PHOSPHATASE"/>
    <property type="match status" value="1"/>
</dbReference>
<sequence length="730" mass="79851">MIFHLAFLFYKNTFHHWLISFNRQSKLRFPLIRFPPSSFLSAHVEDTNQFKVPQVPLHKKMSMAPPSINVSVDGSASWKLSNRTATFTKQDNPNNLTIAANNNTVNQNGSSGEKSPLPSPPSSKGRRNMKNLQLVVPPVRSSISAPSSPQLPPNSATHTHNRRPSTPICVYQNKGPLNSNVADPMALMSKTENAIGDDLPYKDEPIQILPNLYLGSEINAANRSMLNRLNIEFILNVGKEVENPYLEEITNANFSHFADSFNQISPGLQTASSVSSEDSFSTAIQSPLNFSMQLDSPILPPSPFGALRSNSSLHKRVSIQTRSNSLQLAHGAMLSGIPLVVPATSSFNPLKYKKYYWTHNQENLIADFIPAFAFIDEARSAGRNILVHCQCGVSRSASLIISYVMKVNRMTLNQAYEFVKDKSPYISPNMSLVYQLVEFEKTLKLGNNTNNMLPNSPTHGKGDLKRTHSRSSSIESELLLISHRRSNSLSRGNLNNNSNNYNDSPPKTPLLAPEGLLTIPQQQQHQQQTTVKGGTGRFHVITASIAPVSPSSLSPASSVSPTSTGSPTTPSSETPSPTSTSRRISRPPPLSSKKSNSSLATSKSSLRSSYSSTDRTPLSPKEVINAQILPKVISNSKTAITNTNNSTSNDAGPFASFSNFGDDFDSSQTSNISFHSYDKTRIVNQRNHEVLSGPNSGIFSKSTLDSIFSPTRVSPPVTPVAIPDLFMDDE</sequence>
<protein>
    <recommendedName>
        <fullName evidence="2">protein-tyrosine-phosphatase</fullName>
        <ecNumber evidence="2">3.1.3.48</ecNumber>
    </recommendedName>
</protein>
<dbReference type="PANTHER" id="PTHR10159:SF519">
    <property type="entry name" value="DUAL SPECIFICITY PROTEIN PHOSPHATASE MPK3"/>
    <property type="match status" value="1"/>
</dbReference>
<evidence type="ECO:0000256" key="2">
    <source>
        <dbReference type="ARBA" id="ARBA00013064"/>
    </source>
</evidence>
<comment type="similarity">
    <text evidence="1">Belongs to the protein-tyrosine phosphatase family. Non-receptor class dual specificity subfamily.</text>
</comment>
<evidence type="ECO:0000256" key="4">
    <source>
        <dbReference type="ARBA" id="ARBA00022912"/>
    </source>
</evidence>
<dbReference type="GO" id="GO:0008330">
    <property type="term" value="F:protein tyrosine/threonine phosphatase activity"/>
    <property type="evidence" value="ECO:0007669"/>
    <property type="project" value="TreeGrafter"/>
</dbReference>
<dbReference type="Proteomes" id="UP000615446">
    <property type="component" value="Unassembled WGS sequence"/>
</dbReference>
<proteinExistence type="inferred from homology"/>
<feature type="compositionally biased region" description="Low complexity" evidence="5">
    <location>
        <begin position="548"/>
        <end position="582"/>
    </location>
</feature>
<evidence type="ECO:0000259" key="6">
    <source>
        <dbReference type="PROSITE" id="PS50054"/>
    </source>
</evidence>
<feature type="compositionally biased region" description="Low complexity" evidence="5">
    <location>
        <begin position="488"/>
        <end position="504"/>
    </location>
</feature>
<feature type="domain" description="Tyrosine specific protein phosphatases" evidence="7">
    <location>
        <begin position="366"/>
        <end position="434"/>
    </location>
</feature>
<dbReference type="InterPro" id="IPR016130">
    <property type="entry name" value="Tyr_Pase_AS"/>
</dbReference>
<evidence type="ECO:0000256" key="3">
    <source>
        <dbReference type="ARBA" id="ARBA00022801"/>
    </source>
</evidence>
<evidence type="ECO:0000256" key="1">
    <source>
        <dbReference type="ARBA" id="ARBA00008601"/>
    </source>
</evidence>
<dbReference type="EC" id="3.1.3.48" evidence="2"/>
<dbReference type="EMBL" id="BLAL01000011">
    <property type="protein sequence ID" value="GES74225.1"/>
    <property type="molecule type" value="Genomic_DNA"/>
</dbReference>
<dbReference type="OrthoDB" id="2017893at2759"/>
<keyword evidence="4" id="KW-0904">Protein phosphatase</keyword>
<feature type="region of interest" description="Disordered" evidence="5">
    <location>
        <begin position="447"/>
        <end position="469"/>
    </location>
</feature>
<feature type="region of interest" description="Disordered" evidence="5">
    <location>
        <begin position="488"/>
        <end position="513"/>
    </location>
</feature>
<feature type="region of interest" description="Disordered" evidence="5">
    <location>
        <begin position="548"/>
        <end position="623"/>
    </location>
</feature>
<feature type="compositionally biased region" description="Low complexity" evidence="5">
    <location>
        <begin position="92"/>
        <end position="116"/>
    </location>
</feature>
<dbReference type="PROSITE" id="PS50056">
    <property type="entry name" value="TYR_PHOSPHATASE_2"/>
    <property type="match status" value="1"/>
</dbReference>
<dbReference type="InterPro" id="IPR029021">
    <property type="entry name" value="Prot-tyrosine_phosphatase-like"/>
</dbReference>
<evidence type="ECO:0000313" key="9">
    <source>
        <dbReference type="Proteomes" id="UP000615446"/>
    </source>
</evidence>
<dbReference type="GO" id="GO:0033550">
    <property type="term" value="F:MAP kinase tyrosine phosphatase activity"/>
    <property type="evidence" value="ECO:0007669"/>
    <property type="project" value="TreeGrafter"/>
</dbReference>
<dbReference type="InterPro" id="IPR000340">
    <property type="entry name" value="Dual-sp_phosphatase_cat-dom"/>
</dbReference>
<dbReference type="Pfam" id="PF00782">
    <property type="entry name" value="DSPc"/>
    <property type="match status" value="1"/>
</dbReference>
<evidence type="ECO:0000256" key="5">
    <source>
        <dbReference type="SAM" id="MobiDB-lite"/>
    </source>
</evidence>
<dbReference type="InterPro" id="IPR020422">
    <property type="entry name" value="TYR_PHOSPHATASE_DUAL_dom"/>
</dbReference>
<accession>A0A8H3QB81</accession>
<dbReference type="SUPFAM" id="SSF52799">
    <property type="entry name" value="(Phosphotyrosine protein) phosphatases II"/>
    <property type="match status" value="1"/>
</dbReference>
<gene>
    <name evidence="8" type="ORF">RCL2_000172000</name>
</gene>
<dbReference type="InterPro" id="IPR000387">
    <property type="entry name" value="Tyr_Pase_dom"/>
</dbReference>
<keyword evidence="3" id="KW-0378">Hydrolase</keyword>
<evidence type="ECO:0000313" key="8">
    <source>
        <dbReference type="EMBL" id="GES74225.1"/>
    </source>
</evidence>
<feature type="region of interest" description="Disordered" evidence="5">
    <location>
        <begin position="87"/>
        <end position="127"/>
    </location>
</feature>
<feature type="compositionally biased region" description="Polar residues" evidence="5">
    <location>
        <begin position="447"/>
        <end position="458"/>
    </location>
</feature>
<feature type="compositionally biased region" description="Low complexity" evidence="5">
    <location>
        <begin position="591"/>
        <end position="613"/>
    </location>
</feature>
<dbReference type="SMART" id="SM00195">
    <property type="entry name" value="DSPc"/>
    <property type="match status" value="1"/>
</dbReference>